<evidence type="ECO:0000256" key="1">
    <source>
        <dbReference type="SAM" id="MobiDB-lite"/>
    </source>
</evidence>
<organism evidence="2 3">
    <name type="scientific">Natrinema saccharevitans</name>
    <dbReference type="NCBI Taxonomy" id="301967"/>
    <lineage>
        <taxon>Archaea</taxon>
        <taxon>Methanobacteriati</taxon>
        <taxon>Methanobacteriota</taxon>
        <taxon>Stenosarchaea group</taxon>
        <taxon>Halobacteria</taxon>
        <taxon>Halobacteriales</taxon>
        <taxon>Natrialbaceae</taxon>
        <taxon>Natrinema</taxon>
    </lineage>
</organism>
<comment type="caution">
    <text evidence="2">The sequence shown here is derived from an EMBL/GenBank/DDBJ whole genome shotgun (WGS) entry which is preliminary data.</text>
</comment>
<keyword evidence="3" id="KW-1185">Reference proteome</keyword>
<dbReference type="Proteomes" id="UP000189370">
    <property type="component" value="Unassembled WGS sequence"/>
</dbReference>
<dbReference type="RefSeq" id="WP_076144457.1">
    <property type="nucleotide sequence ID" value="NZ_LWLN01000001.1"/>
</dbReference>
<evidence type="ECO:0000313" key="3">
    <source>
        <dbReference type="Proteomes" id="UP000189370"/>
    </source>
</evidence>
<gene>
    <name evidence="2" type="ORF">A6E15_05265</name>
</gene>
<dbReference type="EMBL" id="LWLN01000001">
    <property type="protein sequence ID" value="OLZ40431.1"/>
    <property type="molecule type" value="Genomic_DNA"/>
</dbReference>
<dbReference type="STRING" id="301967.A6E15_05265"/>
<proteinExistence type="predicted"/>
<sequence length="71" mass="7628">MSRRKLLVAVATAVVGAVTLVESGRFASIARRADGSEQADTEPTVPRDGTSGERRFGRRVSASLDPIFRQP</sequence>
<reference evidence="3" key="1">
    <citation type="submission" date="2016-04" db="EMBL/GenBank/DDBJ databases">
        <authorList>
            <person name="Chen S.-C."/>
            <person name="Lai M.-C."/>
        </authorList>
    </citation>
    <scope>NUCLEOTIDE SEQUENCE [LARGE SCALE GENOMIC DNA]</scope>
    <source>
        <strain evidence="3">AB14</strain>
    </source>
</reference>
<feature type="region of interest" description="Disordered" evidence="1">
    <location>
        <begin position="31"/>
        <end position="71"/>
    </location>
</feature>
<accession>A0A1S8AV41</accession>
<protein>
    <submittedName>
        <fullName evidence="2">Uncharacterized protein</fullName>
    </submittedName>
</protein>
<name>A0A1S8AV41_9EURY</name>
<evidence type="ECO:0000313" key="2">
    <source>
        <dbReference type="EMBL" id="OLZ40431.1"/>
    </source>
</evidence>
<dbReference type="AlphaFoldDB" id="A0A1S8AV41"/>